<evidence type="ECO:0000256" key="7">
    <source>
        <dbReference type="ARBA" id="ARBA00047899"/>
    </source>
</evidence>
<dbReference type="InParanoid" id="A0A165LTI1"/>
<keyword evidence="6" id="KW-0067">ATP-binding</keyword>
<dbReference type="EMBL" id="KV425920">
    <property type="protein sequence ID" value="KZV98302.1"/>
    <property type="molecule type" value="Genomic_DNA"/>
</dbReference>
<comment type="catalytic activity">
    <reaction evidence="8">
        <text>L-seryl-[protein] + ATP = O-phospho-L-seryl-[protein] + ADP + H(+)</text>
        <dbReference type="Rhea" id="RHEA:17989"/>
        <dbReference type="Rhea" id="RHEA-COMP:9863"/>
        <dbReference type="Rhea" id="RHEA-COMP:11604"/>
        <dbReference type="ChEBI" id="CHEBI:15378"/>
        <dbReference type="ChEBI" id="CHEBI:29999"/>
        <dbReference type="ChEBI" id="CHEBI:30616"/>
        <dbReference type="ChEBI" id="CHEBI:83421"/>
        <dbReference type="ChEBI" id="CHEBI:456216"/>
        <dbReference type="EC" id="2.7.11.1"/>
    </reaction>
</comment>
<sequence>MSSLTAEDIAFAAADLTSHVYNVSQRPVRHGGLSDIYSGYCAINGRRAMVALKVHRIAGPATEKIKRRITREISVWKSVDHPFTQPLLGLYLGIVELPAMVSPWCNNGDINAYLRSRSQDITEQKLESLSLTLLVEVLCGLDYLHNRNIVHADIKGANVLISDEGTARLSDFGFSSVVAEYSSMLPHETSVKGTFRWMAPELFAEDGARHTTESDTWATGCLFLEVLSGQPPYHTKSSDLGVIIAISKNELPTRHPQVPESVWRVVKACCAVQATERPAIQHVLQRMRLIRMVSSSKAEGEPSDSYKPDEEDMDALVVSLNCRSVAKEFLDGDEIQALDAAVAAIPARIEDTGLSLILRHCIEDAAKRDQLGDNTVLVRTAMSAMIALQHHVDRERYTAQELRPLQNLLRQVYHVRPKWLFEAFLPTP</sequence>
<dbReference type="Gene3D" id="1.10.510.10">
    <property type="entry name" value="Transferase(Phosphotransferase) domain 1"/>
    <property type="match status" value="1"/>
</dbReference>
<feature type="domain" description="Protein kinase" evidence="9">
    <location>
        <begin position="22"/>
        <end position="290"/>
    </location>
</feature>
<keyword evidence="4" id="KW-0547">Nucleotide-binding</keyword>
<dbReference type="EC" id="2.7.11.1" evidence="1"/>
<gene>
    <name evidence="10" type="ORF">EXIGLDRAFT_313367</name>
</gene>
<dbReference type="STRING" id="1314781.A0A165LTI1"/>
<keyword evidence="11" id="KW-1185">Reference proteome</keyword>
<dbReference type="InterPro" id="IPR053235">
    <property type="entry name" value="Ser_Thr_kinase"/>
</dbReference>
<dbReference type="PANTHER" id="PTHR24361:SF433">
    <property type="entry name" value="PROTEIN KINASE DOMAIN-CONTAINING PROTEIN"/>
    <property type="match status" value="1"/>
</dbReference>
<dbReference type="PROSITE" id="PS00108">
    <property type="entry name" value="PROTEIN_KINASE_ST"/>
    <property type="match status" value="1"/>
</dbReference>
<evidence type="ECO:0000256" key="4">
    <source>
        <dbReference type="ARBA" id="ARBA00022741"/>
    </source>
</evidence>
<evidence type="ECO:0000256" key="3">
    <source>
        <dbReference type="ARBA" id="ARBA00022679"/>
    </source>
</evidence>
<evidence type="ECO:0000256" key="6">
    <source>
        <dbReference type="ARBA" id="ARBA00022840"/>
    </source>
</evidence>
<dbReference type="Proteomes" id="UP000077266">
    <property type="component" value="Unassembled WGS sequence"/>
</dbReference>
<evidence type="ECO:0000256" key="5">
    <source>
        <dbReference type="ARBA" id="ARBA00022777"/>
    </source>
</evidence>
<reference evidence="10 11" key="1">
    <citation type="journal article" date="2016" name="Mol. Biol. Evol.">
        <title>Comparative Genomics of Early-Diverging Mushroom-Forming Fungi Provides Insights into the Origins of Lignocellulose Decay Capabilities.</title>
        <authorList>
            <person name="Nagy L.G."/>
            <person name="Riley R."/>
            <person name="Tritt A."/>
            <person name="Adam C."/>
            <person name="Daum C."/>
            <person name="Floudas D."/>
            <person name="Sun H."/>
            <person name="Yadav J.S."/>
            <person name="Pangilinan J."/>
            <person name="Larsson K.H."/>
            <person name="Matsuura K."/>
            <person name="Barry K."/>
            <person name="Labutti K."/>
            <person name="Kuo R."/>
            <person name="Ohm R.A."/>
            <person name="Bhattacharya S.S."/>
            <person name="Shirouzu T."/>
            <person name="Yoshinaga Y."/>
            <person name="Martin F.M."/>
            <person name="Grigoriev I.V."/>
            <person name="Hibbett D.S."/>
        </authorList>
    </citation>
    <scope>NUCLEOTIDE SEQUENCE [LARGE SCALE GENOMIC DNA]</scope>
    <source>
        <strain evidence="10 11">HHB12029</strain>
    </source>
</reference>
<dbReference type="GO" id="GO:0005524">
    <property type="term" value="F:ATP binding"/>
    <property type="evidence" value="ECO:0007669"/>
    <property type="project" value="UniProtKB-KW"/>
</dbReference>
<dbReference type="PANTHER" id="PTHR24361">
    <property type="entry name" value="MITOGEN-ACTIVATED KINASE KINASE KINASE"/>
    <property type="match status" value="1"/>
</dbReference>
<dbReference type="Pfam" id="PF00069">
    <property type="entry name" value="Pkinase"/>
    <property type="match status" value="1"/>
</dbReference>
<keyword evidence="2" id="KW-0723">Serine/threonine-protein kinase</keyword>
<evidence type="ECO:0000313" key="11">
    <source>
        <dbReference type="Proteomes" id="UP000077266"/>
    </source>
</evidence>
<evidence type="ECO:0000259" key="9">
    <source>
        <dbReference type="PROSITE" id="PS50011"/>
    </source>
</evidence>
<dbReference type="AlphaFoldDB" id="A0A165LTI1"/>
<dbReference type="SMART" id="SM00220">
    <property type="entry name" value="S_TKc"/>
    <property type="match status" value="1"/>
</dbReference>
<name>A0A165LTI1_EXIGL</name>
<proteinExistence type="predicted"/>
<dbReference type="InterPro" id="IPR011009">
    <property type="entry name" value="Kinase-like_dom_sf"/>
</dbReference>
<keyword evidence="5 10" id="KW-0418">Kinase</keyword>
<evidence type="ECO:0000256" key="8">
    <source>
        <dbReference type="ARBA" id="ARBA00048679"/>
    </source>
</evidence>
<organism evidence="10 11">
    <name type="scientific">Exidia glandulosa HHB12029</name>
    <dbReference type="NCBI Taxonomy" id="1314781"/>
    <lineage>
        <taxon>Eukaryota</taxon>
        <taxon>Fungi</taxon>
        <taxon>Dikarya</taxon>
        <taxon>Basidiomycota</taxon>
        <taxon>Agaricomycotina</taxon>
        <taxon>Agaricomycetes</taxon>
        <taxon>Auriculariales</taxon>
        <taxon>Exidiaceae</taxon>
        <taxon>Exidia</taxon>
    </lineage>
</organism>
<keyword evidence="3" id="KW-0808">Transferase</keyword>
<dbReference type="InterPro" id="IPR008271">
    <property type="entry name" value="Ser/Thr_kinase_AS"/>
</dbReference>
<dbReference type="GO" id="GO:0005737">
    <property type="term" value="C:cytoplasm"/>
    <property type="evidence" value="ECO:0007669"/>
    <property type="project" value="TreeGrafter"/>
</dbReference>
<accession>A0A165LTI1</accession>
<protein>
    <recommendedName>
        <fullName evidence="1">non-specific serine/threonine protein kinase</fullName>
        <ecNumber evidence="1">2.7.11.1</ecNumber>
    </recommendedName>
</protein>
<evidence type="ECO:0000313" key="10">
    <source>
        <dbReference type="EMBL" id="KZV98302.1"/>
    </source>
</evidence>
<comment type="catalytic activity">
    <reaction evidence="7">
        <text>L-threonyl-[protein] + ATP = O-phospho-L-threonyl-[protein] + ADP + H(+)</text>
        <dbReference type="Rhea" id="RHEA:46608"/>
        <dbReference type="Rhea" id="RHEA-COMP:11060"/>
        <dbReference type="Rhea" id="RHEA-COMP:11605"/>
        <dbReference type="ChEBI" id="CHEBI:15378"/>
        <dbReference type="ChEBI" id="CHEBI:30013"/>
        <dbReference type="ChEBI" id="CHEBI:30616"/>
        <dbReference type="ChEBI" id="CHEBI:61977"/>
        <dbReference type="ChEBI" id="CHEBI:456216"/>
        <dbReference type="EC" id="2.7.11.1"/>
    </reaction>
</comment>
<evidence type="ECO:0000256" key="2">
    <source>
        <dbReference type="ARBA" id="ARBA00022527"/>
    </source>
</evidence>
<evidence type="ECO:0000256" key="1">
    <source>
        <dbReference type="ARBA" id="ARBA00012513"/>
    </source>
</evidence>
<dbReference type="PROSITE" id="PS50011">
    <property type="entry name" value="PROTEIN_KINASE_DOM"/>
    <property type="match status" value="1"/>
</dbReference>
<dbReference type="OrthoDB" id="26722at2759"/>
<dbReference type="GO" id="GO:0004674">
    <property type="term" value="F:protein serine/threonine kinase activity"/>
    <property type="evidence" value="ECO:0007669"/>
    <property type="project" value="UniProtKB-KW"/>
</dbReference>
<dbReference type="SUPFAM" id="SSF56112">
    <property type="entry name" value="Protein kinase-like (PK-like)"/>
    <property type="match status" value="1"/>
</dbReference>
<dbReference type="InterPro" id="IPR000719">
    <property type="entry name" value="Prot_kinase_dom"/>
</dbReference>